<evidence type="ECO:0000313" key="2">
    <source>
        <dbReference type="EMBL" id="KJF66932.1"/>
    </source>
</evidence>
<comment type="caution">
    <text evidence="2">The sequence shown here is derived from an EMBL/GenBank/DDBJ whole genome shotgun (WGS) entry which is preliminary data.</text>
</comment>
<dbReference type="Pfam" id="PF06776">
    <property type="entry name" value="IalB"/>
    <property type="match status" value="1"/>
</dbReference>
<feature type="region of interest" description="Disordered" evidence="1">
    <location>
        <begin position="1"/>
        <end position="24"/>
    </location>
</feature>
<reference evidence="2 3" key="1">
    <citation type="submission" date="2015-03" db="EMBL/GenBank/DDBJ databases">
        <title>Draft Genome Sequences of Agrobacterium nepotum Strain 39/7T (= CFBP 7436T = LMG 26435T) and Agrobacterium sp. Strain KFB 330 (= CFBP 8308 = LMG 28674).</title>
        <authorList>
            <person name="Kuzmanovic N."/>
            <person name="Pulawska J."/>
            <person name="Obradovic A."/>
        </authorList>
    </citation>
    <scope>NUCLEOTIDE SEQUENCE [LARGE SCALE GENOMIC DNA]</scope>
    <source>
        <strain evidence="2 3">39/7</strain>
    </source>
</reference>
<dbReference type="InterPro" id="IPR038696">
    <property type="entry name" value="IalB_sf"/>
</dbReference>
<protein>
    <recommendedName>
        <fullName evidence="4">Invasion protein</fullName>
    </recommendedName>
</protein>
<accession>A0ABR5CQ41</accession>
<feature type="compositionally biased region" description="Polar residues" evidence="1">
    <location>
        <begin position="1"/>
        <end position="13"/>
    </location>
</feature>
<proteinExistence type="predicted"/>
<evidence type="ECO:0000313" key="3">
    <source>
        <dbReference type="Proteomes" id="UP000052068"/>
    </source>
</evidence>
<name>A0ABR5CQ41_9HYPH</name>
<dbReference type="Gene3D" id="2.60.40.1880">
    <property type="entry name" value="Invasion associated locus B (IalB) protein"/>
    <property type="match status" value="1"/>
</dbReference>
<evidence type="ECO:0000256" key="1">
    <source>
        <dbReference type="SAM" id="MobiDB-lite"/>
    </source>
</evidence>
<dbReference type="Proteomes" id="UP000052068">
    <property type="component" value="Unassembled WGS sequence"/>
</dbReference>
<gene>
    <name evidence="2" type="ORF">RS75_14975</name>
</gene>
<dbReference type="InterPro" id="IPR010642">
    <property type="entry name" value="Invasion_prot_B"/>
</dbReference>
<evidence type="ECO:0008006" key="4">
    <source>
        <dbReference type="Google" id="ProtNLM"/>
    </source>
</evidence>
<keyword evidence="3" id="KW-1185">Reference proteome</keyword>
<sequence length="198" mass="20975">MTSTVHAQESAAQSDAAKQPSTEVRTERFDDWTLRCVIAAGVDHNVPEKASCEIAQPLMVDQGGKPVEVLNLAISRANDKAGKANWVLVALTPLDVHLASDFGFGAGSAKPSLVRYRNCNHAGCFVIIPLDNNRISQMKQASDGATFFRLLNGQAVKVSFSLKGFTRAFDALSAGIVPATGKTTGETPMDAGKEGANN</sequence>
<dbReference type="EMBL" id="JWJH01000013">
    <property type="protein sequence ID" value="KJF66932.1"/>
    <property type="molecule type" value="Genomic_DNA"/>
</dbReference>
<organism evidence="2 3">
    <name type="scientific">Rhizobium nepotum 39/7</name>
    <dbReference type="NCBI Taxonomy" id="1368418"/>
    <lineage>
        <taxon>Bacteria</taxon>
        <taxon>Pseudomonadati</taxon>
        <taxon>Pseudomonadota</taxon>
        <taxon>Alphaproteobacteria</taxon>
        <taxon>Hyphomicrobiales</taxon>
        <taxon>Rhizobiaceae</taxon>
        <taxon>Rhizobium/Agrobacterium group</taxon>
        <taxon>Rhizobium</taxon>
    </lineage>
</organism>